<proteinExistence type="inferred from homology"/>
<evidence type="ECO:0000256" key="2">
    <source>
        <dbReference type="PIRSR" id="PIRSR005211-1"/>
    </source>
</evidence>
<feature type="domain" description="AB hydrolase-1" evidence="4">
    <location>
        <begin position="121"/>
        <end position="229"/>
    </location>
</feature>
<dbReference type="GO" id="GO:0008126">
    <property type="term" value="F:acetylesterase activity"/>
    <property type="evidence" value="ECO:0007669"/>
    <property type="project" value="TreeGrafter"/>
</dbReference>
<name>A0AAV1J793_9NEOP</name>
<comment type="caution">
    <text evidence="5">The sequence shown here is derived from an EMBL/GenBank/DDBJ whole genome shotgun (WGS) entry which is preliminary data.</text>
</comment>
<feature type="active site" description="Charge relay system" evidence="2">
    <location>
        <position position="323"/>
    </location>
</feature>
<sequence>MLRTLFYMYEFKKELIVCLSLSVLYVTYYFLEVVKKPLLICGKGEFRQLLEEKVPVLNEAFWPTPWCIESRLQTVVASLLRSWILPSLTYTREILPLADGGQVALDWMDDKVVEDNEPGEIIMVIPGLTGGAHADYVRCVAAAARHLGARCVVFNNRGLGGLPLTTPKLYCALSHEDLAEAVDAVKKRAKGGRVVAVGISLGGLILGHYLATRGNQASLYAALIISAPLDVERASECMEQRPLNALLSWHMACSLRRTVRAHSTLTVESEAVEASRSVRAFDAAFTAKHFGFESVDHYYRAATLRGKLRNVRIPVLCLCAADDPFQPLAALPCADAKEHSLLAIAVPARGGHIGFMEGWWPTREPLSQYLSRVVVQYFSALLSSSNTLKLATH</sequence>
<dbReference type="GO" id="GO:0051792">
    <property type="term" value="P:medium-chain fatty acid biosynthetic process"/>
    <property type="evidence" value="ECO:0007669"/>
    <property type="project" value="TreeGrafter"/>
</dbReference>
<gene>
    <name evidence="5" type="ORF">LNINA_LOCUS4087</name>
</gene>
<evidence type="ECO:0000313" key="6">
    <source>
        <dbReference type="Proteomes" id="UP001497472"/>
    </source>
</evidence>
<keyword evidence="3" id="KW-1133">Transmembrane helix</keyword>
<evidence type="ECO:0000256" key="3">
    <source>
        <dbReference type="SAM" id="Phobius"/>
    </source>
</evidence>
<dbReference type="GO" id="GO:0047372">
    <property type="term" value="F:monoacylglycerol lipase activity"/>
    <property type="evidence" value="ECO:0007669"/>
    <property type="project" value="TreeGrafter"/>
</dbReference>
<dbReference type="PANTHER" id="PTHR10794">
    <property type="entry name" value="ABHYDROLASE DOMAIN-CONTAINING PROTEIN"/>
    <property type="match status" value="1"/>
</dbReference>
<dbReference type="EMBL" id="CAVLEF010000005">
    <property type="protein sequence ID" value="CAK1544333.1"/>
    <property type="molecule type" value="Genomic_DNA"/>
</dbReference>
<evidence type="ECO:0000313" key="5">
    <source>
        <dbReference type="EMBL" id="CAK1544333.1"/>
    </source>
</evidence>
<dbReference type="GO" id="GO:0051793">
    <property type="term" value="P:medium-chain fatty acid catabolic process"/>
    <property type="evidence" value="ECO:0007669"/>
    <property type="project" value="TreeGrafter"/>
</dbReference>
<comment type="similarity">
    <text evidence="1">Belongs to the AB hydrolase superfamily. AB hydrolase 4 family.</text>
</comment>
<accession>A0AAV1J793</accession>
<dbReference type="PIRSF" id="PIRSF005211">
    <property type="entry name" value="Ab_hydro_YheT"/>
    <property type="match status" value="1"/>
</dbReference>
<dbReference type="InterPro" id="IPR029058">
    <property type="entry name" value="AB_hydrolase_fold"/>
</dbReference>
<evidence type="ECO:0000259" key="4">
    <source>
        <dbReference type="Pfam" id="PF00561"/>
    </source>
</evidence>
<dbReference type="InterPro" id="IPR000073">
    <property type="entry name" value="AB_hydrolase_1"/>
</dbReference>
<keyword evidence="3" id="KW-0812">Transmembrane</keyword>
<feature type="active site" description="Charge relay system" evidence="2">
    <location>
        <position position="200"/>
    </location>
</feature>
<dbReference type="InterPro" id="IPR012020">
    <property type="entry name" value="ABHD4"/>
</dbReference>
<reference evidence="5 6" key="1">
    <citation type="submission" date="2023-11" db="EMBL/GenBank/DDBJ databases">
        <authorList>
            <person name="Okamura Y."/>
        </authorList>
    </citation>
    <scope>NUCLEOTIDE SEQUENCE [LARGE SCALE GENOMIC DNA]</scope>
</reference>
<feature type="active site" description="Charge relay system" evidence="2">
    <location>
        <position position="352"/>
    </location>
</feature>
<dbReference type="Gene3D" id="3.40.50.1820">
    <property type="entry name" value="alpha/beta hydrolase"/>
    <property type="match status" value="1"/>
</dbReference>
<organism evidence="5 6">
    <name type="scientific">Leptosia nina</name>
    <dbReference type="NCBI Taxonomy" id="320188"/>
    <lineage>
        <taxon>Eukaryota</taxon>
        <taxon>Metazoa</taxon>
        <taxon>Ecdysozoa</taxon>
        <taxon>Arthropoda</taxon>
        <taxon>Hexapoda</taxon>
        <taxon>Insecta</taxon>
        <taxon>Pterygota</taxon>
        <taxon>Neoptera</taxon>
        <taxon>Endopterygota</taxon>
        <taxon>Lepidoptera</taxon>
        <taxon>Glossata</taxon>
        <taxon>Ditrysia</taxon>
        <taxon>Papilionoidea</taxon>
        <taxon>Pieridae</taxon>
        <taxon>Pierinae</taxon>
        <taxon>Leptosia</taxon>
    </lineage>
</organism>
<keyword evidence="3" id="KW-0472">Membrane</keyword>
<dbReference type="PANTHER" id="PTHR10794:SF63">
    <property type="entry name" value="ALPHA_BETA HYDROLASE 1, ISOFORM A"/>
    <property type="match status" value="1"/>
</dbReference>
<dbReference type="InterPro" id="IPR050960">
    <property type="entry name" value="AB_hydrolase_4_sf"/>
</dbReference>
<dbReference type="Proteomes" id="UP001497472">
    <property type="component" value="Unassembled WGS sequence"/>
</dbReference>
<keyword evidence="6" id="KW-1185">Reference proteome</keyword>
<dbReference type="AlphaFoldDB" id="A0AAV1J793"/>
<dbReference type="Pfam" id="PF00561">
    <property type="entry name" value="Abhydrolase_1"/>
    <property type="match status" value="1"/>
</dbReference>
<feature type="transmembrane region" description="Helical" evidence="3">
    <location>
        <begin position="12"/>
        <end position="31"/>
    </location>
</feature>
<evidence type="ECO:0000256" key="1">
    <source>
        <dbReference type="ARBA" id="ARBA00010884"/>
    </source>
</evidence>
<protein>
    <recommendedName>
        <fullName evidence="4">AB hydrolase-1 domain-containing protein</fullName>
    </recommendedName>
</protein>
<dbReference type="SUPFAM" id="SSF53474">
    <property type="entry name" value="alpha/beta-Hydrolases"/>
    <property type="match status" value="1"/>
</dbReference>